<dbReference type="SUPFAM" id="SSF56037">
    <property type="entry name" value="PheT/TilS domain"/>
    <property type="match status" value="1"/>
</dbReference>
<evidence type="ECO:0000256" key="4">
    <source>
        <dbReference type="ARBA" id="ARBA00022741"/>
    </source>
</evidence>
<dbReference type="Gene3D" id="1.10.730.10">
    <property type="entry name" value="Isoleucyl-tRNA Synthetase, Domain 1"/>
    <property type="match status" value="1"/>
</dbReference>
<gene>
    <name evidence="9" type="primary">argS</name>
    <name evidence="15" type="ORF">UX31_C0015G0011</name>
</gene>
<keyword evidence="3 9" id="KW-0436">Ligase</keyword>
<evidence type="ECO:0000256" key="1">
    <source>
        <dbReference type="ARBA" id="ARBA00005594"/>
    </source>
</evidence>
<evidence type="ECO:0000256" key="2">
    <source>
        <dbReference type="ARBA" id="ARBA00022490"/>
    </source>
</evidence>
<dbReference type="SMART" id="SM00836">
    <property type="entry name" value="DALR_1"/>
    <property type="match status" value="1"/>
</dbReference>
<dbReference type="GO" id="GO:0005524">
    <property type="term" value="F:ATP binding"/>
    <property type="evidence" value="ECO:0007669"/>
    <property type="project" value="UniProtKB-UniRule"/>
</dbReference>
<keyword evidence="6 9" id="KW-0648">Protein biosynthesis</keyword>
<comment type="caution">
    <text evidence="15">The sequence shown here is derived from an EMBL/GenBank/DDBJ whole genome shotgun (WGS) entry which is preliminary data.</text>
</comment>
<dbReference type="Gene3D" id="3.40.50.620">
    <property type="entry name" value="HUPs"/>
    <property type="match status" value="1"/>
</dbReference>
<evidence type="ECO:0000256" key="6">
    <source>
        <dbReference type="ARBA" id="ARBA00022917"/>
    </source>
</evidence>
<dbReference type="PROSITE" id="PS00178">
    <property type="entry name" value="AA_TRNA_LIGASE_I"/>
    <property type="match status" value="1"/>
</dbReference>
<protein>
    <recommendedName>
        <fullName evidence="9">Arginine--tRNA ligase</fullName>
        <ecNumber evidence="9">6.1.1.19</ecNumber>
    </recommendedName>
    <alternativeName>
        <fullName evidence="9">Arginyl-tRNA synthetase</fullName>
        <shortName evidence="9">ArgRS</shortName>
    </alternativeName>
</protein>
<dbReference type="InterPro" id="IPR020825">
    <property type="entry name" value="Phe-tRNA_synthase-like_B3/B4"/>
</dbReference>
<dbReference type="Proteomes" id="UP000034107">
    <property type="component" value="Unassembled WGS sequence"/>
</dbReference>
<reference evidence="15 16" key="1">
    <citation type="journal article" date="2015" name="Nature">
        <title>rRNA introns, odd ribosomes, and small enigmatic genomes across a large radiation of phyla.</title>
        <authorList>
            <person name="Brown C.T."/>
            <person name="Hug L.A."/>
            <person name="Thomas B.C."/>
            <person name="Sharon I."/>
            <person name="Castelle C.J."/>
            <person name="Singh A."/>
            <person name="Wilkins M.J."/>
            <person name="Williams K.H."/>
            <person name="Banfield J.F."/>
        </authorList>
    </citation>
    <scope>NUCLEOTIDE SEQUENCE [LARGE SCALE GENOMIC DNA]</scope>
</reference>
<dbReference type="InterPro" id="IPR009080">
    <property type="entry name" value="tRNAsynth_Ia_anticodon-bd"/>
</dbReference>
<dbReference type="PATRIC" id="fig|1618732.3.peg.604"/>
<dbReference type="GO" id="GO:0003723">
    <property type="term" value="F:RNA binding"/>
    <property type="evidence" value="ECO:0007669"/>
    <property type="project" value="InterPro"/>
</dbReference>
<dbReference type="InterPro" id="IPR001412">
    <property type="entry name" value="aa-tRNA-synth_I_CS"/>
</dbReference>
<dbReference type="InterPro" id="IPR008909">
    <property type="entry name" value="DALR_anticod-bd"/>
</dbReference>
<comment type="subcellular location">
    <subcellularLocation>
        <location evidence="9">Cytoplasm</location>
    </subcellularLocation>
</comment>
<evidence type="ECO:0000259" key="14">
    <source>
        <dbReference type="SMART" id="SM01016"/>
    </source>
</evidence>
<dbReference type="InterPro" id="IPR036695">
    <property type="entry name" value="Arg-tRNA-synth_N_sf"/>
</dbReference>
<dbReference type="SUPFAM" id="SSF47323">
    <property type="entry name" value="Anticodon-binding domain of a subclass of class I aminoacyl-tRNA synthetases"/>
    <property type="match status" value="1"/>
</dbReference>
<feature type="compositionally biased region" description="Low complexity" evidence="11">
    <location>
        <begin position="253"/>
        <end position="266"/>
    </location>
</feature>
<evidence type="ECO:0000256" key="5">
    <source>
        <dbReference type="ARBA" id="ARBA00022840"/>
    </source>
</evidence>
<evidence type="ECO:0000256" key="10">
    <source>
        <dbReference type="RuleBase" id="RU363038"/>
    </source>
</evidence>
<dbReference type="InterPro" id="IPR014729">
    <property type="entry name" value="Rossmann-like_a/b/a_fold"/>
</dbReference>
<evidence type="ECO:0000256" key="9">
    <source>
        <dbReference type="HAMAP-Rule" id="MF_00123"/>
    </source>
</evidence>
<evidence type="ECO:0000259" key="13">
    <source>
        <dbReference type="SMART" id="SM00873"/>
    </source>
</evidence>
<feature type="domain" description="Arginyl tRNA synthetase N-terminal" evidence="14">
    <location>
        <begin position="309"/>
        <end position="398"/>
    </location>
</feature>
<feature type="region of interest" description="Disordered" evidence="11">
    <location>
        <begin position="250"/>
        <end position="280"/>
    </location>
</feature>
<evidence type="ECO:0000256" key="8">
    <source>
        <dbReference type="ARBA" id="ARBA00049339"/>
    </source>
</evidence>
<accession>A0A0G1RL87</accession>
<dbReference type="GO" id="GO:0004814">
    <property type="term" value="F:arginine-tRNA ligase activity"/>
    <property type="evidence" value="ECO:0007669"/>
    <property type="project" value="UniProtKB-UniRule"/>
</dbReference>
<dbReference type="SUPFAM" id="SSF52374">
    <property type="entry name" value="Nucleotidylyl transferase"/>
    <property type="match status" value="1"/>
</dbReference>
<dbReference type="EC" id="6.1.1.19" evidence="9"/>
<name>A0A0G1RL87_9BACT</name>
<dbReference type="Pfam" id="PF00750">
    <property type="entry name" value="tRNA-synt_1d"/>
    <property type="match status" value="2"/>
</dbReference>
<dbReference type="Pfam" id="PF03483">
    <property type="entry name" value="B3_4"/>
    <property type="match status" value="1"/>
</dbReference>
<dbReference type="GO" id="GO:0004826">
    <property type="term" value="F:phenylalanine-tRNA ligase activity"/>
    <property type="evidence" value="ECO:0007669"/>
    <property type="project" value="InterPro"/>
</dbReference>
<proteinExistence type="inferred from homology"/>
<dbReference type="PANTHER" id="PTHR11956:SF5">
    <property type="entry name" value="ARGININE--TRNA LIGASE, CYTOPLASMIC"/>
    <property type="match status" value="1"/>
</dbReference>
<evidence type="ECO:0000313" key="16">
    <source>
        <dbReference type="Proteomes" id="UP000034107"/>
    </source>
</evidence>
<dbReference type="SMART" id="SM00873">
    <property type="entry name" value="B3_4"/>
    <property type="match status" value="1"/>
</dbReference>
<dbReference type="InterPro" id="IPR035684">
    <property type="entry name" value="ArgRS_core"/>
</dbReference>
<dbReference type="GO" id="GO:0006420">
    <property type="term" value="P:arginyl-tRNA aminoacylation"/>
    <property type="evidence" value="ECO:0007669"/>
    <property type="project" value="UniProtKB-UniRule"/>
</dbReference>
<dbReference type="SUPFAM" id="SSF55190">
    <property type="entry name" value="Arginyl-tRNA synthetase (ArgRS), N-terminal 'additional' domain"/>
    <property type="match status" value="1"/>
</dbReference>
<dbReference type="Gene3D" id="3.30.1360.70">
    <property type="entry name" value="Arginyl tRNA synthetase N-terminal domain"/>
    <property type="match status" value="1"/>
</dbReference>
<feature type="short sequence motif" description="'HIGH' region" evidence="9">
    <location>
        <begin position="435"/>
        <end position="445"/>
    </location>
</feature>
<evidence type="ECO:0000256" key="11">
    <source>
        <dbReference type="SAM" id="MobiDB-lite"/>
    </source>
</evidence>
<dbReference type="InterPro" id="IPR001278">
    <property type="entry name" value="Arg-tRNA-ligase"/>
</dbReference>
<keyword evidence="5 9" id="KW-0067">ATP-binding</keyword>
<dbReference type="Pfam" id="PF03485">
    <property type="entry name" value="Arg_tRNA_synt_N"/>
    <property type="match status" value="1"/>
</dbReference>
<evidence type="ECO:0000259" key="12">
    <source>
        <dbReference type="SMART" id="SM00836"/>
    </source>
</evidence>
<keyword evidence="2 9" id="KW-0963">Cytoplasm</keyword>
<feature type="domain" description="DALR anticodon binding" evidence="12">
    <location>
        <begin position="816"/>
        <end position="931"/>
    </location>
</feature>
<dbReference type="InterPro" id="IPR005146">
    <property type="entry name" value="B3/B4_tRNA-bd"/>
</dbReference>
<keyword evidence="4 9" id="KW-0547">Nucleotide-binding</keyword>
<comment type="catalytic activity">
    <reaction evidence="8 9">
        <text>tRNA(Arg) + L-arginine + ATP = L-arginyl-tRNA(Arg) + AMP + diphosphate</text>
        <dbReference type="Rhea" id="RHEA:20301"/>
        <dbReference type="Rhea" id="RHEA-COMP:9658"/>
        <dbReference type="Rhea" id="RHEA-COMP:9673"/>
        <dbReference type="ChEBI" id="CHEBI:30616"/>
        <dbReference type="ChEBI" id="CHEBI:32682"/>
        <dbReference type="ChEBI" id="CHEBI:33019"/>
        <dbReference type="ChEBI" id="CHEBI:78442"/>
        <dbReference type="ChEBI" id="CHEBI:78513"/>
        <dbReference type="ChEBI" id="CHEBI:456215"/>
        <dbReference type="EC" id="6.1.1.19"/>
    </reaction>
</comment>
<comment type="similarity">
    <text evidence="1 9 10">Belongs to the class-I aminoacyl-tRNA synthetase family.</text>
</comment>
<organism evidence="15 16">
    <name type="scientific">Candidatus Nomurabacteria bacterium GW2011_GWA1_46_11</name>
    <dbReference type="NCBI Taxonomy" id="1618732"/>
    <lineage>
        <taxon>Bacteria</taxon>
        <taxon>Candidatus Nomuraibacteriota</taxon>
    </lineage>
</organism>
<dbReference type="CDD" id="cd07956">
    <property type="entry name" value="Anticodon_Ia_Arg"/>
    <property type="match status" value="1"/>
</dbReference>
<keyword evidence="7 9" id="KW-0030">Aminoacyl-tRNA synthetase</keyword>
<dbReference type="HAMAP" id="MF_00123">
    <property type="entry name" value="Arg_tRNA_synth"/>
    <property type="match status" value="1"/>
</dbReference>
<feature type="domain" description="B3/B4 tRNA-binding" evidence="13">
    <location>
        <begin position="62"/>
        <end position="216"/>
    </location>
</feature>
<dbReference type="Gene3D" id="3.50.40.10">
    <property type="entry name" value="Phenylalanyl-trna Synthetase, Chain B, domain 3"/>
    <property type="match status" value="1"/>
</dbReference>
<dbReference type="SMART" id="SM01016">
    <property type="entry name" value="Arg_tRNA_synt_N"/>
    <property type="match status" value="1"/>
</dbReference>
<dbReference type="FunFam" id="1.10.730.10:FF:000006">
    <property type="entry name" value="Arginyl-tRNA synthetase 2, mitochondrial"/>
    <property type="match status" value="1"/>
</dbReference>
<dbReference type="InterPro" id="IPR005148">
    <property type="entry name" value="Arg-tRNA-synth_N"/>
</dbReference>
<dbReference type="Pfam" id="PF05746">
    <property type="entry name" value="DALR_1"/>
    <property type="match status" value="1"/>
</dbReference>
<dbReference type="GO" id="GO:0005737">
    <property type="term" value="C:cytoplasm"/>
    <property type="evidence" value="ECO:0007669"/>
    <property type="project" value="UniProtKB-SubCell"/>
</dbReference>
<dbReference type="PANTHER" id="PTHR11956">
    <property type="entry name" value="ARGINYL-TRNA SYNTHETASE"/>
    <property type="match status" value="1"/>
</dbReference>
<sequence>MKFSISPEIFAKWPEVKVGVLVITDMNNSGQSQRILRLLRQAEDETQKQVNEIGIPQMPEVAVWRSIYEQFGSNPKEFRSSIEALLRRAGNGKLLPQINDLVDLGNYLSLQYHLPAGVEDLDKVKGDIELTFADGTEKGIYLGAEAEDTAYEGEVIYKDDEGFICRRWNWREGERTAVDKPTKNAVLVLEAMNPARLETLEQALAEAADVLSKELSAKVEKLILSADNSSFDFSSSFSLGNLGSLGAVDSLKSESQPSSKPSNKKPVSSHETPTPLRPRSQVISASEASFSLAAIPGPAADLQALIYKAVCEARFDSRSARRAAGVCIPQKDIHVEHPAQEAFGDYSTNVALVMAKQLKKNPKILADAIAKSIGLLLTKSGLLSRVSVAGPGFLNFWLKEDYFFKQTNSAISLKEDFGTNKTGNSKKVALEHTNVNPNKALHIGHLRNGCIGQAIERLWEANGYDVEVQYYVDDTGEQVAGTVLALRTLDIKPTPGEKFDHFSWDMYARIAQMYETDAEVVQKKQQILHDVEQGNNEIAEFTKSTAIRILYDNLITCHWFGLDYDVLIWESDIVRLGLWQKAFSVLKENAAFVFEKEGKNAGCWVIKDELTGGVLGGDKVIVRSNGTVIYAGKDIAYHMWKFGLLGIDFRYRQFPNAPQQKPLWSTTTENEAKNPGIGHADIVLNLIDVRQTFTLGSVKVALKALGYPEQALNMHHLGYGVVYLSEGSMKKMGFATEEGKKVYAMAGRKGIGIMADVLLDKVRLEVEKKFPDSAEISQSVAVAAIKYGMLSYNTFSDIVFDLDQALDIAGNTGPYLQYTFARTQSVLRKAPAYSTQPTAYSPNSEELSVLRWLYRFPEVVAEAAQLYAPNLMCNYLFELAQRFNLFYQKHRILGENIEKSISTQRLLLTAATGQVLKNGLTLLGISAPEKM</sequence>
<comment type="subunit">
    <text evidence="9">Monomer.</text>
</comment>
<dbReference type="AlphaFoldDB" id="A0A0G1RL87"/>
<evidence type="ECO:0000313" key="15">
    <source>
        <dbReference type="EMBL" id="KKU21685.1"/>
    </source>
</evidence>
<dbReference type="EMBL" id="LCLS01000015">
    <property type="protein sequence ID" value="KKU21685.1"/>
    <property type="molecule type" value="Genomic_DNA"/>
</dbReference>
<evidence type="ECO:0000256" key="7">
    <source>
        <dbReference type="ARBA" id="ARBA00023146"/>
    </source>
</evidence>
<evidence type="ECO:0000256" key="3">
    <source>
        <dbReference type="ARBA" id="ARBA00022598"/>
    </source>
</evidence>
<dbReference type="PRINTS" id="PR01038">
    <property type="entry name" value="TRNASYNTHARG"/>
</dbReference>